<protein>
    <recommendedName>
        <fullName evidence="2">TIGR02453 family protein</fullName>
    </recommendedName>
</protein>
<name>A0A212IY92_9BACT</name>
<dbReference type="NCBIfam" id="TIGR02453">
    <property type="entry name" value="TIGR02453 family protein"/>
    <property type="match status" value="1"/>
</dbReference>
<gene>
    <name evidence="1" type="ORF">KL86DYS1_10537</name>
</gene>
<reference evidence="1" key="1">
    <citation type="submission" date="2016-04" db="EMBL/GenBank/DDBJ databases">
        <authorList>
            <person name="Evans L.H."/>
            <person name="Alamgir A."/>
            <person name="Owens N."/>
            <person name="Weber N.D."/>
            <person name="Virtaneva K."/>
            <person name="Barbian K."/>
            <person name="Babar A."/>
            <person name="Rosenke K."/>
        </authorList>
    </citation>
    <scope>NUCLEOTIDE SEQUENCE</scope>
    <source>
        <strain evidence="1">86-1</strain>
    </source>
</reference>
<dbReference type="RefSeq" id="WP_296938439.1">
    <property type="nucleotide sequence ID" value="NZ_LT599032.1"/>
</dbReference>
<dbReference type="EMBL" id="FLUM01000001">
    <property type="protein sequence ID" value="SBV92168.1"/>
    <property type="molecule type" value="Genomic_DNA"/>
</dbReference>
<dbReference type="InterPro" id="IPR012808">
    <property type="entry name" value="CHP02453"/>
</dbReference>
<organism evidence="1">
    <name type="scientific">uncultured Dysgonomonas sp</name>
    <dbReference type="NCBI Taxonomy" id="206096"/>
    <lineage>
        <taxon>Bacteria</taxon>
        <taxon>Pseudomonadati</taxon>
        <taxon>Bacteroidota</taxon>
        <taxon>Bacteroidia</taxon>
        <taxon>Bacteroidales</taxon>
        <taxon>Dysgonomonadaceae</taxon>
        <taxon>Dysgonomonas</taxon>
        <taxon>environmental samples</taxon>
    </lineage>
</organism>
<dbReference type="InterPro" id="IPR015996">
    <property type="entry name" value="UCP028451"/>
</dbReference>
<accession>A0A212IY92</accession>
<proteinExistence type="predicted"/>
<dbReference type="PIRSF" id="PIRSF028451">
    <property type="entry name" value="UCP028451"/>
    <property type="match status" value="1"/>
</dbReference>
<dbReference type="AlphaFoldDB" id="A0A212IY92"/>
<dbReference type="PANTHER" id="PTHR36452:SF1">
    <property type="entry name" value="DUF2461 DOMAIN-CONTAINING PROTEIN"/>
    <property type="match status" value="1"/>
</dbReference>
<dbReference type="Pfam" id="PF09365">
    <property type="entry name" value="DUF2461"/>
    <property type="match status" value="1"/>
</dbReference>
<dbReference type="PANTHER" id="PTHR36452">
    <property type="entry name" value="CHROMOSOME 12, WHOLE GENOME SHOTGUN SEQUENCE"/>
    <property type="match status" value="1"/>
</dbReference>
<evidence type="ECO:0000313" key="1">
    <source>
        <dbReference type="EMBL" id="SBV92168.1"/>
    </source>
</evidence>
<sequence length="221" mass="26456">MLKKDTLDFLAALKENNYREWFTENKKWYDRARADYEKLVGQTIQAIATFDPEIGLLEPKKCIFRIYRDVRFSTDKSPYKTHFGAVFRPRTLDKSSGYYLHIDPEESFISCGHYMLMPDQLKKVRRGIYDDFELFQEILNEKRFKKEIGDLYRDEDALQRVPNGFDKNHPATEYLKLKHFYAYKPIPTDKLLSDELVPYIKDMYKLMQPLSEFLNDLIMED</sequence>
<evidence type="ECO:0008006" key="2">
    <source>
        <dbReference type="Google" id="ProtNLM"/>
    </source>
</evidence>